<keyword evidence="3 5" id="KW-0378">Hydrolase</keyword>
<comment type="caution">
    <text evidence="5">The sequence shown here is derived from an EMBL/GenBank/DDBJ whole genome shotgun (WGS) entry which is preliminary data.</text>
</comment>
<dbReference type="InterPro" id="IPR000952">
    <property type="entry name" value="AB_hydrolase_4_CS"/>
</dbReference>
<dbReference type="PANTHER" id="PTHR10794:SF94">
    <property type="entry name" value="ESTERASE YHET-RELATED"/>
    <property type="match status" value="1"/>
</dbReference>
<gene>
    <name evidence="5" type="ORF">PZE19_16350</name>
</gene>
<proteinExistence type="inferred from homology"/>
<keyword evidence="6" id="KW-1185">Reference proteome</keyword>
<evidence type="ECO:0000256" key="1">
    <source>
        <dbReference type="ARBA" id="ARBA00010884"/>
    </source>
</evidence>
<evidence type="ECO:0000256" key="2">
    <source>
        <dbReference type="ARBA" id="ARBA00022487"/>
    </source>
</evidence>
<comment type="similarity">
    <text evidence="1">Belongs to the AB hydrolase superfamily. AB hydrolase 4 family.</text>
</comment>
<keyword evidence="2" id="KW-0719">Serine esterase</keyword>
<feature type="domain" description="AB hydrolase-1" evidence="4">
    <location>
        <begin position="95"/>
        <end position="331"/>
    </location>
</feature>
<sequence length="360" mass="39991">MRRSTSRHSYTRFMPNPTHLSEAPISAAADALTPRFDPHPWFPGGHAQTIGGRYVGPGRIVLDSTERTIDLPDGDRICVLESTPQGWAPGAPAAVLLHGLASTAEAPYILRMARRLDDLGVRVVRMNLRGAGRGFGLARGFYHAGRTEDVRAVVDRLAERASRSPIAVVGFSLGANLALKLAAEASRPSYDGAPIDGFVAANPPIDLSACCRAMQHRQNRLYDWSFVRWLRTEVRRLHARFPELGPPELDDVRSVYDFDDRYTAPRNGFADAEDYYRRNSAGPLAPEIRMPGLVVHAADDPFIPVSAFEGVAFPPYVRFELLPHGGHLGYIARRPWRGDRRWLETRLAAWLAERWGLNVA</sequence>
<evidence type="ECO:0000313" key="5">
    <source>
        <dbReference type="EMBL" id="MDG3005363.1"/>
    </source>
</evidence>
<name>A0ABT6FCP6_9BACT</name>
<evidence type="ECO:0000313" key="6">
    <source>
        <dbReference type="Proteomes" id="UP001216907"/>
    </source>
</evidence>
<reference evidence="5 6" key="1">
    <citation type="submission" date="2023-03" db="EMBL/GenBank/DDBJ databases">
        <title>Paludisphaera mucosa sp. nov. a novel planctomycete from northern fen.</title>
        <authorList>
            <person name="Ivanova A."/>
        </authorList>
    </citation>
    <scope>NUCLEOTIDE SEQUENCE [LARGE SCALE GENOMIC DNA]</scope>
    <source>
        <strain evidence="5 6">Pla2</strain>
    </source>
</reference>
<protein>
    <submittedName>
        <fullName evidence="5">Alpha/beta fold hydrolase</fullName>
    </submittedName>
</protein>
<dbReference type="InterPro" id="IPR050960">
    <property type="entry name" value="AB_hydrolase_4_sf"/>
</dbReference>
<accession>A0ABT6FCP6</accession>
<dbReference type="PANTHER" id="PTHR10794">
    <property type="entry name" value="ABHYDROLASE DOMAIN-CONTAINING PROTEIN"/>
    <property type="match status" value="1"/>
</dbReference>
<organism evidence="5 6">
    <name type="scientific">Paludisphaera mucosa</name>
    <dbReference type="NCBI Taxonomy" id="3030827"/>
    <lineage>
        <taxon>Bacteria</taxon>
        <taxon>Pseudomonadati</taxon>
        <taxon>Planctomycetota</taxon>
        <taxon>Planctomycetia</taxon>
        <taxon>Isosphaerales</taxon>
        <taxon>Isosphaeraceae</taxon>
        <taxon>Paludisphaera</taxon>
    </lineage>
</organism>
<dbReference type="PIRSF" id="PIRSF005211">
    <property type="entry name" value="Ab_hydro_YheT"/>
    <property type="match status" value="1"/>
</dbReference>
<dbReference type="Proteomes" id="UP001216907">
    <property type="component" value="Unassembled WGS sequence"/>
</dbReference>
<dbReference type="InterPro" id="IPR029058">
    <property type="entry name" value="AB_hydrolase_fold"/>
</dbReference>
<dbReference type="SUPFAM" id="SSF53474">
    <property type="entry name" value="alpha/beta-Hydrolases"/>
    <property type="match status" value="1"/>
</dbReference>
<dbReference type="Gene3D" id="3.40.50.1820">
    <property type="entry name" value="alpha/beta hydrolase"/>
    <property type="match status" value="1"/>
</dbReference>
<dbReference type="InterPro" id="IPR000073">
    <property type="entry name" value="AB_hydrolase_1"/>
</dbReference>
<dbReference type="PROSITE" id="PS01133">
    <property type="entry name" value="UPF0017"/>
    <property type="match status" value="1"/>
</dbReference>
<dbReference type="GO" id="GO:0016787">
    <property type="term" value="F:hydrolase activity"/>
    <property type="evidence" value="ECO:0007669"/>
    <property type="project" value="UniProtKB-KW"/>
</dbReference>
<dbReference type="EMBL" id="JARRAG010000002">
    <property type="protein sequence ID" value="MDG3005363.1"/>
    <property type="molecule type" value="Genomic_DNA"/>
</dbReference>
<dbReference type="InterPro" id="IPR012020">
    <property type="entry name" value="ABHD4"/>
</dbReference>
<evidence type="ECO:0000259" key="4">
    <source>
        <dbReference type="Pfam" id="PF00561"/>
    </source>
</evidence>
<dbReference type="Pfam" id="PF00561">
    <property type="entry name" value="Abhydrolase_1"/>
    <property type="match status" value="1"/>
</dbReference>
<evidence type="ECO:0000256" key="3">
    <source>
        <dbReference type="ARBA" id="ARBA00022801"/>
    </source>
</evidence>
<dbReference type="RefSeq" id="WP_277861706.1">
    <property type="nucleotide sequence ID" value="NZ_JARRAG010000002.1"/>
</dbReference>